<keyword evidence="5 8" id="KW-0812">Transmembrane</keyword>
<evidence type="ECO:0000256" key="6">
    <source>
        <dbReference type="ARBA" id="ARBA00022989"/>
    </source>
</evidence>
<evidence type="ECO:0000313" key="9">
    <source>
        <dbReference type="EMBL" id="GIZ51977.1"/>
    </source>
</evidence>
<feature type="transmembrane region" description="Helical" evidence="8">
    <location>
        <begin position="321"/>
        <end position="339"/>
    </location>
</feature>
<evidence type="ECO:0000256" key="2">
    <source>
        <dbReference type="ARBA" id="ARBA00007935"/>
    </source>
</evidence>
<evidence type="ECO:0000256" key="1">
    <source>
        <dbReference type="ARBA" id="ARBA00004651"/>
    </source>
</evidence>
<keyword evidence="6 8" id="KW-1133">Transmembrane helix</keyword>
<feature type="transmembrane region" description="Helical" evidence="8">
    <location>
        <begin position="161"/>
        <end position="183"/>
    </location>
</feature>
<proteinExistence type="inferred from homology"/>
<keyword evidence="7 8" id="KW-0472">Membrane</keyword>
<comment type="subcellular location">
    <subcellularLocation>
        <location evidence="1">Cell membrane</location>
        <topology evidence="1">Multi-pass membrane protein</topology>
    </subcellularLocation>
</comment>
<dbReference type="SUPFAM" id="SSF81345">
    <property type="entry name" value="ABC transporter involved in vitamin B12 uptake, BtuC"/>
    <property type="match status" value="1"/>
</dbReference>
<feature type="transmembrane region" description="Helical" evidence="8">
    <location>
        <begin position="62"/>
        <end position="82"/>
    </location>
</feature>
<protein>
    <submittedName>
        <fullName evidence="9">Ferrichrome ABC transporter permease</fullName>
    </submittedName>
</protein>
<evidence type="ECO:0000256" key="5">
    <source>
        <dbReference type="ARBA" id="ARBA00022692"/>
    </source>
</evidence>
<feature type="transmembrane region" description="Helical" evidence="8">
    <location>
        <begin position="94"/>
        <end position="117"/>
    </location>
</feature>
<dbReference type="RefSeq" id="WP_220808146.1">
    <property type="nucleotide sequence ID" value="NZ_BPMK01000008.1"/>
</dbReference>
<keyword evidence="4" id="KW-1003">Cell membrane</keyword>
<evidence type="ECO:0000256" key="4">
    <source>
        <dbReference type="ARBA" id="ARBA00022475"/>
    </source>
</evidence>
<evidence type="ECO:0000256" key="3">
    <source>
        <dbReference type="ARBA" id="ARBA00022448"/>
    </source>
</evidence>
<organism evidence="9 10">
    <name type="scientific">Noviherbaspirillum aridicola</name>
    <dbReference type="NCBI Taxonomy" id="2849687"/>
    <lineage>
        <taxon>Bacteria</taxon>
        <taxon>Pseudomonadati</taxon>
        <taxon>Pseudomonadota</taxon>
        <taxon>Betaproteobacteria</taxon>
        <taxon>Burkholderiales</taxon>
        <taxon>Oxalobacteraceae</taxon>
        <taxon>Noviherbaspirillum</taxon>
    </lineage>
</organism>
<dbReference type="Proteomes" id="UP000887222">
    <property type="component" value="Unassembled WGS sequence"/>
</dbReference>
<dbReference type="Gene3D" id="1.10.3470.10">
    <property type="entry name" value="ABC transporter involved in vitamin B12 uptake, BtuC"/>
    <property type="match status" value="1"/>
</dbReference>
<accession>A0ABQ4Q4K0</accession>
<comment type="caution">
    <text evidence="9">The sequence shown here is derived from an EMBL/GenBank/DDBJ whole genome shotgun (WGS) entry which is preliminary data.</text>
</comment>
<dbReference type="CDD" id="cd06550">
    <property type="entry name" value="TM_ABC_iron-siderophores_like"/>
    <property type="match status" value="1"/>
</dbReference>
<keyword evidence="3" id="KW-0813">Transport</keyword>
<dbReference type="PANTHER" id="PTHR30472:SF24">
    <property type="entry name" value="FERRIC ENTEROBACTIN TRANSPORT SYSTEM PERMEASE PROTEIN FEPG"/>
    <property type="match status" value="1"/>
</dbReference>
<dbReference type="Pfam" id="PF01032">
    <property type="entry name" value="FecCD"/>
    <property type="match status" value="1"/>
</dbReference>
<evidence type="ECO:0000256" key="8">
    <source>
        <dbReference type="SAM" id="Phobius"/>
    </source>
</evidence>
<dbReference type="InterPro" id="IPR000522">
    <property type="entry name" value="ABC_transptr_permease_BtuC"/>
</dbReference>
<dbReference type="EMBL" id="BPMK01000008">
    <property type="protein sequence ID" value="GIZ51977.1"/>
    <property type="molecule type" value="Genomic_DNA"/>
</dbReference>
<dbReference type="InterPro" id="IPR037294">
    <property type="entry name" value="ABC_BtuC-like"/>
</dbReference>
<name>A0ABQ4Q4K0_9BURK</name>
<dbReference type="PANTHER" id="PTHR30472">
    <property type="entry name" value="FERRIC ENTEROBACTIN TRANSPORT SYSTEM PERMEASE PROTEIN"/>
    <property type="match status" value="1"/>
</dbReference>
<gene>
    <name evidence="9" type="ORF">NCCP691_19910</name>
</gene>
<comment type="similarity">
    <text evidence="2">Belongs to the binding-protein-dependent transport system permease family. FecCD subfamily.</text>
</comment>
<keyword evidence="10" id="KW-1185">Reference proteome</keyword>
<reference evidence="9 10" key="1">
    <citation type="journal article" date="2022" name="Int. J. Syst. Evol. Microbiol.">
        <title>Noviherbaspirillum aridicola sp. nov., isolated from an arid soil in Pakistan.</title>
        <authorList>
            <person name="Khan I.U."/>
            <person name="Saqib M."/>
            <person name="Amin A."/>
            <person name="Hussain F."/>
            <person name="Li L."/>
            <person name="Liu Y.H."/>
            <person name="Fang B.Z."/>
            <person name="Ahmed I."/>
            <person name="Li W.J."/>
        </authorList>
    </citation>
    <scope>NUCLEOTIDE SEQUENCE [LARGE SCALE GENOMIC DNA]</scope>
    <source>
        <strain evidence="9 10">NCCP-691</strain>
    </source>
</reference>
<feature type="transmembrane region" description="Helical" evidence="8">
    <location>
        <begin position="250"/>
        <end position="281"/>
    </location>
</feature>
<feature type="transmembrane region" description="Helical" evidence="8">
    <location>
        <begin position="129"/>
        <end position="149"/>
    </location>
</feature>
<evidence type="ECO:0000256" key="7">
    <source>
        <dbReference type="ARBA" id="ARBA00023136"/>
    </source>
</evidence>
<sequence length="344" mass="35746">MTPRASLRRTLALTTSAAVLLLLLAVLATFEGAADMSAASVAQALFGSASGTDGTIIRQLRLPRVVLAMLIGAHFALSGMILQSALRNPLADPGVLGISSGATLAVMLFLLFDVFLGTSDSSRLDNYPVTWLPAVAQLGGTGTVVLVYLLAWHGGATPARLILSGIAVGAGMHAVAMGVLSGWGSTRIEVVLNWLSGSLYGKDWQHLYPLLPWTLLGALTLPFIMRPMGVLALGDDCARSLGLQAERWRLVLVAMAGSLAAAAVAVAGPVGFLGLLVPHIARRLAGGSPRHQLPLVLLLGANLALAADLAGRILIVPDEVPVGAVTALLGAPFFLYLMARRRHA</sequence>
<feature type="transmembrane region" description="Helical" evidence="8">
    <location>
        <begin position="293"/>
        <end position="315"/>
    </location>
</feature>
<evidence type="ECO:0000313" key="10">
    <source>
        <dbReference type="Proteomes" id="UP000887222"/>
    </source>
</evidence>